<dbReference type="Gene3D" id="3.40.30.10">
    <property type="entry name" value="Glutaredoxin"/>
    <property type="match status" value="1"/>
</dbReference>
<feature type="chain" id="PRO_5046299428" description="Thioredoxin domain-containing protein" evidence="1">
    <location>
        <begin position="19"/>
        <end position="489"/>
    </location>
</feature>
<dbReference type="PANTHER" id="PTHR42852">
    <property type="entry name" value="THIOL:DISULFIDE INTERCHANGE PROTEIN DSBE"/>
    <property type="match status" value="1"/>
</dbReference>
<dbReference type="InterPro" id="IPR011990">
    <property type="entry name" value="TPR-like_helical_dom_sf"/>
</dbReference>
<dbReference type="RefSeq" id="WP_189625438.1">
    <property type="nucleotide sequence ID" value="NZ_BNAF01000003.1"/>
</dbReference>
<dbReference type="SUPFAM" id="SSF52833">
    <property type="entry name" value="Thioredoxin-like"/>
    <property type="match status" value="1"/>
</dbReference>
<organism evidence="3 4">
    <name type="scientific">Sphingobacterium griseoflavum</name>
    <dbReference type="NCBI Taxonomy" id="1474952"/>
    <lineage>
        <taxon>Bacteria</taxon>
        <taxon>Pseudomonadati</taxon>
        <taxon>Bacteroidota</taxon>
        <taxon>Sphingobacteriia</taxon>
        <taxon>Sphingobacteriales</taxon>
        <taxon>Sphingobacteriaceae</taxon>
        <taxon>Sphingobacterium</taxon>
    </lineage>
</organism>
<feature type="domain" description="Thioredoxin" evidence="2">
    <location>
        <begin position="331"/>
        <end position="485"/>
    </location>
</feature>
<dbReference type="Proteomes" id="UP000620550">
    <property type="component" value="Unassembled WGS sequence"/>
</dbReference>
<evidence type="ECO:0000259" key="2">
    <source>
        <dbReference type="PROSITE" id="PS51352"/>
    </source>
</evidence>
<dbReference type="InterPro" id="IPR050553">
    <property type="entry name" value="Thioredoxin_ResA/DsbE_sf"/>
</dbReference>
<dbReference type="Gene3D" id="1.25.40.10">
    <property type="entry name" value="Tetratricopeptide repeat domain"/>
    <property type="match status" value="1"/>
</dbReference>
<proteinExistence type="predicted"/>
<name>A0ABQ3HX24_9SPHI</name>
<dbReference type="EMBL" id="BNAF01000003">
    <property type="protein sequence ID" value="GHE28709.1"/>
    <property type="molecule type" value="Genomic_DNA"/>
</dbReference>
<dbReference type="CDD" id="cd02966">
    <property type="entry name" value="TlpA_like_family"/>
    <property type="match status" value="1"/>
</dbReference>
<reference evidence="4" key="1">
    <citation type="journal article" date="2019" name="Int. J. Syst. Evol. Microbiol.">
        <title>The Global Catalogue of Microorganisms (GCM) 10K type strain sequencing project: providing services to taxonomists for standard genome sequencing and annotation.</title>
        <authorList>
            <consortium name="The Broad Institute Genomics Platform"/>
            <consortium name="The Broad Institute Genome Sequencing Center for Infectious Disease"/>
            <person name="Wu L."/>
            <person name="Ma J."/>
        </authorList>
    </citation>
    <scope>NUCLEOTIDE SEQUENCE [LARGE SCALE GENOMIC DNA]</scope>
    <source>
        <strain evidence="4">CGMCC 1.12966</strain>
    </source>
</reference>
<dbReference type="Pfam" id="PF00578">
    <property type="entry name" value="AhpC-TSA"/>
    <property type="match status" value="1"/>
</dbReference>
<keyword evidence="4" id="KW-1185">Reference proteome</keyword>
<dbReference type="InterPro" id="IPR013766">
    <property type="entry name" value="Thioredoxin_domain"/>
</dbReference>
<evidence type="ECO:0000313" key="4">
    <source>
        <dbReference type="Proteomes" id="UP000620550"/>
    </source>
</evidence>
<comment type="caution">
    <text evidence="3">The sequence shown here is derived from an EMBL/GenBank/DDBJ whole genome shotgun (WGS) entry which is preliminary data.</text>
</comment>
<dbReference type="InterPro" id="IPR000866">
    <property type="entry name" value="AhpC/TSA"/>
</dbReference>
<dbReference type="PROSITE" id="PS51352">
    <property type="entry name" value="THIOREDOXIN_2"/>
    <property type="match status" value="1"/>
</dbReference>
<evidence type="ECO:0000313" key="3">
    <source>
        <dbReference type="EMBL" id="GHE28709.1"/>
    </source>
</evidence>
<keyword evidence="1" id="KW-0732">Signal</keyword>
<gene>
    <name evidence="3" type="ORF">GCM10017764_09060</name>
</gene>
<protein>
    <recommendedName>
        <fullName evidence="2">Thioredoxin domain-containing protein</fullName>
    </recommendedName>
</protein>
<accession>A0ABQ3HX24</accession>
<dbReference type="PANTHER" id="PTHR42852:SF13">
    <property type="entry name" value="PROTEIN DIPZ"/>
    <property type="match status" value="1"/>
</dbReference>
<evidence type="ECO:0000256" key="1">
    <source>
        <dbReference type="SAM" id="SignalP"/>
    </source>
</evidence>
<feature type="signal peptide" evidence="1">
    <location>
        <begin position="1"/>
        <end position="18"/>
    </location>
</feature>
<sequence>MKKHLLAALALTTSICYAQQKPNDLFQRNRSILENGSVSQKDSLANAVFNEVNTYKTEEQYRVAINMLRTLEHEDKMESVSKTVKKKFPKGSLTRDAFISDVFYKAESGADKEKAYKELLKKWPVSNFPGQELSYDYVLANLAGAFATEGNATRATHYLAQMHERFWRGNGYLSVGKTLLAAGDTTAATPLLKTTMDDAYYYISLPEEQKDNKARFASMGYASSMSSYVGILVNQGAYAEALDLIEKAMTVAPEQADALANVYYKSLLGTGRKLEAYQVLTKLYAKGQFNVEDDLKMLYADLNGSMKGYARFNTGLKNDLIKSIQEHIKQMETYKPAPDFELRNLKGEIVSLASLKGKVVVLDFWATWCQPCIRSFPGMQAAQAMYSTDDNVQFLFINTWERDKDYKEKVVSFIDKNQYPFEVLYDDQKDPATGQVLAAKFGVKGIPAKFIIDANGNIRYFLTGSSPNVDYIKMEMKELIEAAKKPHAG</sequence>
<dbReference type="InterPro" id="IPR036249">
    <property type="entry name" value="Thioredoxin-like_sf"/>
</dbReference>